<dbReference type="PROSITE" id="PS50158">
    <property type="entry name" value="ZF_CCHC"/>
    <property type="match status" value="1"/>
</dbReference>
<reference evidence="4" key="1">
    <citation type="submission" date="2021-10" db="EMBL/GenBank/DDBJ databases">
        <title>Tropical sea cucumber genome reveals ecological adaptation and Cuvierian tubules defense mechanism.</title>
        <authorList>
            <person name="Chen T."/>
        </authorList>
    </citation>
    <scope>NUCLEOTIDE SEQUENCE</scope>
    <source>
        <strain evidence="4">Nanhai2018</strain>
        <tissue evidence="4">Muscle</tissue>
    </source>
</reference>
<dbReference type="SUPFAM" id="SSF57756">
    <property type="entry name" value="Retrovirus zinc finger-like domains"/>
    <property type="match status" value="1"/>
</dbReference>
<feature type="coiled-coil region" evidence="2">
    <location>
        <begin position="256"/>
        <end position="286"/>
    </location>
</feature>
<name>A0A9Q1GWH4_HOLLE</name>
<keyword evidence="1" id="KW-0862">Zinc</keyword>
<accession>A0A9Q1GWH4</accession>
<evidence type="ECO:0000259" key="3">
    <source>
        <dbReference type="PROSITE" id="PS50158"/>
    </source>
</evidence>
<dbReference type="Proteomes" id="UP001152320">
    <property type="component" value="Chromosome 15"/>
</dbReference>
<keyword evidence="2" id="KW-0175">Coiled coil</keyword>
<evidence type="ECO:0000313" key="4">
    <source>
        <dbReference type="EMBL" id="KAJ8028047.1"/>
    </source>
</evidence>
<evidence type="ECO:0000313" key="5">
    <source>
        <dbReference type="Proteomes" id="UP001152320"/>
    </source>
</evidence>
<organism evidence="4 5">
    <name type="scientific">Holothuria leucospilota</name>
    <name type="common">Black long sea cucumber</name>
    <name type="synonym">Mertensiothuria leucospilota</name>
    <dbReference type="NCBI Taxonomy" id="206669"/>
    <lineage>
        <taxon>Eukaryota</taxon>
        <taxon>Metazoa</taxon>
        <taxon>Echinodermata</taxon>
        <taxon>Eleutherozoa</taxon>
        <taxon>Echinozoa</taxon>
        <taxon>Holothuroidea</taxon>
        <taxon>Aspidochirotacea</taxon>
        <taxon>Aspidochirotida</taxon>
        <taxon>Holothuriidae</taxon>
        <taxon>Holothuria</taxon>
    </lineage>
</organism>
<keyword evidence="1" id="KW-0479">Metal-binding</keyword>
<comment type="caution">
    <text evidence="4">The sequence shown here is derived from an EMBL/GenBank/DDBJ whole genome shotgun (WGS) entry which is preliminary data.</text>
</comment>
<dbReference type="GO" id="GO:0003676">
    <property type="term" value="F:nucleic acid binding"/>
    <property type="evidence" value="ECO:0007669"/>
    <property type="project" value="InterPro"/>
</dbReference>
<dbReference type="PANTHER" id="PTHR45823">
    <property type="entry name" value="T-SNARE COILED-COIL HOMOLOGY DOMAIN-CONTAINING PROTEIN"/>
    <property type="match status" value="1"/>
</dbReference>
<protein>
    <recommendedName>
        <fullName evidence="3">CCHC-type domain-containing protein</fullName>
    </recommendedName>
</protein>
<dbReference type="EMBL" id="JAIZAY010000015">
    <property type="protein sequence ID" value="KAJ8028047.1"/>
    <property type="molecule type" value="Genomic_DNA"/>
</dbReference>
<sequence>MAARRDSVSGFAERVLAADIKALERQAEVSQANLHRLTNQYFRTPSEHGCSQNSRKRTGTGLSTDEFKCKKPVIMPDIYTGETKWNNYIAHFVACADLNAWSDSERLRFLEARLRGYAQDVYMGISAEEKSSFLSVVSALSEIFDPEALVTSRKAKLQSRVRSEGESLASMCSLICKEVLEVYPGFSTEAQDELALDCFVGALRDRDIRIAVRRGRPKTLSEALNLAIEFEAIDQSEGVLRARRYAHVVSPQVDSQNNSSQCIDRLEAQVNKLLEENARLTEMLNEAGGTHRSPPSGGYRPIQCWNCGQWGHIRRFCPFQAVPEQGN</sequence>
<dbReference type="OrthoDB" id="6091153at2759"/>
<dbReference type="AlphaFoldDB" id="A0A9Q1GWH4"/>
<dbReference type="GO" id="GO:0008270">
    <property type="term" value="F:zinc ion binding"/>
    <property type="evidence" value="ECO:0007669"/>
    <property type="project" value="UniProtKB-KW"/>
</dbReference>
<dbReference type="InterPro" id="IPR036875">
    <property type="entry name" value="Znf_CCHC_sf"/>
</dbReference>
<evidence type="ECO:0000256" key="2">
    <source>
        <dbReference type="SAM" id="Coils"/>
    </source>
</evidence>
<dbReference type="InterPro" id="IPR001878">
    <property type="entry name" value="Znf_CCHC"/>
</dbReference>
<dbReference type="PANTHER" id="PTHR45823:SF1">
    <property type="entry name" value="T-SNARE COILED-COIL HOMOLOGY DOMAIN-CONTAINING PROTEIN"/>
    <property type="match status" value="1"/>
</dbReference>
<keyword evidence="1" id="KW-0863">Zinc-finger</keyword>
<feature type="domain" description="CCHC-type" evidence="3">
    <location>
        <begin position="304"/>
        <end position="318"/>
    </location>
</feature>
<gene>
    <name evidence="4" type="ORF">HOLleu_30174</name>
</gene>
<evidence type="ECO:0000256" key="1">
    <source>
        <dbReference type="PROSITE-ProRule" id="PRU00047"/>
    </source>
</evidence>
<proteinExistence type="predicted"/>
<keyword evidence="5" id="KW-1185">Reference proteome</keyword>